<organism evidence="4">
    <name type="scientific">Arundo donax</name>
    <name type="common">Giant reed</name>
    <name type="synonym">Donax arundinaceus</name>
    <dbReference type="NCBI Taxonomy" id="35708"/>
    <lineage>
        <taxon>Eukaryota</taxon>
        <taxon>Viridiplantae</taxon>
        <taxon>Streptophyta</taxon>
        <taxon>Embryophyta</taxon>
        <taxon>Tracheophyta</taxon>
        <taxon>Spermatophyta</taxon>
        <taxon>Magnoliopsida</taxon>
        <taxon>Liliopsida</taxon>
        <taxon>Poales</taxon>
        <taxon>Poaceae</taxon>
        <taxon>PACMAD clade</taxon>
        <taxon>Arundinoideae</taxon>
        <taxon>Arundineae</taxon>
        <taxon>Arundo</taxon>
    </lineage>
</organism>
<reference evidence="4" key="1">
    <citation type="submission" date="2014-09" db="EMBL/GenBank/DDBJ databases">
        <authorList>
            <person name="Magalhaes I.L.F."/>
            <person name="Oliveira U."/>
            <person name="Santos F.R."/>
            <person name="Vidigal T.H.D.A."/>
            <person name="Brescovit A.D."/>
            <person name="Santos A.J."/>
        </authorList>
    </citation>
    <scope>NUCLEOTIDE SEQUENCE</scope>
    <source>
        <tissue evidence="4">Shoot tissue taken approximately 20 cm above the soil surface</tissue>
    </source>
</reference>
<dbReference type="PANTHER" id="PTHR18929">
    <property type="entry name" value="PROTEIN DISULFIDE ISOMERASE"/>
    <property type="match status" value="1"/>
</dbReference>
<dbReference type="GO" id="GO:0006457">
    <property type="term" value="P:protein folding"/>
    <property type="evidence" value="ECO:0007669"/>
    <property type="project" value="TreeGrafter"/>
</dbReference>
<feature type="chain" id="PRO_5002064503" evidence="2">
    <location>
        <begin position="19"/>
        <end position="128"/>
    </location>
</feature>
<dbReference type="EMBL" id="GBRH01194435">
    <property type="protein sequence ID" value="JAE03461.1"/>
    <property type="molecule type" value="Transcribed_RNA"/>
</dbReference>
<dbReference type="PANTHER" id="PTHR18929:SF189">
    <property type="entry name" value="PROTEIN DISULFIDE ISOMERASE-LIKE 1-5-RELATED"/>
    <property type="match status" value="1"/>
</dbReference>
<feature type="domain" description="Thioredoxin" evidence="3">
    <location>
        <begin position="29"/>
        <end position="106"/>
    </location>
</feature>
<dbReference type="AlphaFoldDB" id="A0A0A9EZY1"/>
<accession>A0A0A9EZY1</accession>
<evidence type="ECO:0000256" key="1">
    <source>
        <dbReference type="ARBA" id="ARBA00006347"/>
    </source>
</evidence>
<dbReference type="GO" id="GO:0003756">
    <property type="term" value="F:protein disulfide isomerase activity"/>
    <property type="evidence" value="ECO:0007669"/>
    <property type="project" value="TreeGrafter"/>
</dbReference>
<evidence type="ECO:0000313" key="4">
    <source>
        <dbReference type="EMBL" id="JAE03461.1"/>
    </source>
</evidence>
<protein>
    <submittedName>
        <fullName evidence="4">Pdi5</fullName>
    </submittedName>
</protein>
<dbReference type="GO" id="GO:0005783">
    <property type="term" value="C:endoplasmic reticulum"/>
    <property type="evidence" value="ECO:0007669"/>
    <property type="project" value="TreeGrafter"/>
</dbReference>
<proteinExistence type="inferred from homology"/>
<dbReference type="Gene3D" id="3.40.30.10">
    <property type="entry name" value="Glutaredoxin"/>
    <property type="match status" value="1"/>
</dbReference>
<evidence type="ECO:0000256" key="2">
    <source>
        <dbReference type="SAM" id="SignalP"/>
    </source>
</evidence>
<dbReference type="SUPFAM" id="SSF52833">
    <property type="entry name" value="Thioredoxin-like"/>
    <property type="match status" value="1"/>
</dbReference>
<name>A0A0A9EZY1_ARUDO</name>
<dbReference type="InterPro" id="IPR013766">
    <property type="entry name" value="Thioredoxin_domain"/>
</dbReference>
<comment type="similarity">
    <text evidence="1">Belongs to the protein disulfide isomerase family.</text>
</comment>
<sequence>MFSHFQYIIVLFFKLSYTAVLPYETNVHTPWCVDCEAISKNVEKLAKHFSGLDNLKFARIDASVNEHSKLQVNNYPTLFLYPAEDKSKPIKLSKKSSVKDLVKLIKEKLQISDVETVAAAADSVKDEL</sequence>
<keyword evidence="2" id="KW-0732">Signal</keyword>
<dbReference type="InterPro" id="IPR036249">
    <property type="entry name" value="Thioredoxin-like_sf"/>
</dbReference>
<dbReference type="Pfam" id="PF00085">
    <property type="entry name" value="Thioredoxin"/>
    <property type="match status" value="1"/>
</dbReference>
<dbReference type="FunFam" id="3.40.30.10:FF:000204">
    <property type="entry name" value="Protein disulfide isomerase-like 1-6"/>
    <property type="match status" value="1"/>
</dbReference>
<reference evidence="4" key="2">
    <citation type="journal article" date="2015" name="Data Brief">
        <title>Shoot transcriptome of the giant reed, Arundo donax.</title>
        <authorList>
            <person name="Barrero R.A."/>
            <person name="Guerrero F.D."/>
            <person name="Moolhuijzen P."/>
            <person name="Goolsby J.A."/>
            <person name="Tidwell J."/>
            <person name="Bellgard S.E."/>
            <person name="Bellgard M.I."/>
        </authorList>
    </citation>
    <scope>NUCLEOTIDE SEQUENCE</scope>
    <source>
        <tissue evidence="4">Shoot tissue taken approximately 20 cm above the soil surface</tissue>
    </source>
</reference>
<feature type="signal peptide" evidence="2">
    <location>
        <begin position="1"/>
        <end position="18"/>
    </location>
</feature>
<evidence type="ECO:0000259" key="3">
    <source>
        <dbReference type="Pfam" id="PF00085"/>
    </source>
</evidence>
<dbReference type="GO" id="GO:0034976">
    <property type="term" value="P:response to endoplasmic reticulum stress"/>
    <property type="evidence" value="ECO:0007669"/>
    <property type="project" value="TreeGrafter"/>
</dbReference>